<evidence type="ECO:0000256" key="1">
    <source>
        <dbReference type="ARBA" id="ARBA00010406"/>
    </source>
</evidence>
<dbReference type="PROSITE" id="PS00089">
    <property type="entry name" value="RIBORED_LARGE"/>
    <property type="match status" value="1"/>
</dbReference>
<gene>
    <name evidence="6" type="primary">rr1</name>
    <name evidence="6" type="ORF">SENV_ORF127</name>
</gene>
<dbReference type="InterPro" id="IPR008926">
    <property type="entry name" value="RNR_R1-su_N"/>
</dbReference>
<protein>
    <recommendedName>
        <fullName evidence="2 4">Ribonucleoside-diphosphate reductase</fullName>
        <ecNumber evidence="2 4">1.17.4.1</ecNumber>
    </recommendedName>
</protein>
<evidence type="ECO:0000259" key="5">
    <source>
        <dbReference type="PROSITE" id="PS00089"/>
    </source>
</evidence>
<dbReference type="PANTHER" id="PTHR11573">
    <property type="entry name" value="RIBONUCLEOSIDE-DIPHOSPHATE REDUCTASE LARGE CHAIN"/>
    <property type="match status" value="1"/>
</dbReference>
<dbReference type="NCBIfam" id="TIGR02506">
    <property type="entry name" value="NrdE_NrdA"/>
    <property type="match status" value="1"/>
</dbReference>
<dbReference type="GeneID" id="80535883"/>
<accession>A0A3G2JU54</accession>
<keyword evidence="4" id="KW-0215">Deoxyribonucleotide synthesis</keyword>
<organism evidence="6 7">
    <name type="scientific">Spodoptera exigua multiple nucleopolyhedrovirus</name>
    <dbReference type="NCBI Taxonomy" id="10454"/>
    <lineage>
        <taxon>Viruses</taxon>
        <taxon>Viruses incertae sedis</taxon>
        <taxon>Naldaviricetes</taxon>
        <taxon>Lefavirales</taxon>
        <taxon>Baculoviridae</taxon>
        <taxon>Alphabaculovirus</taxon>
    </lineage>
</organism>
<dbReference type="UniPathway" id="UPA00326"/>
<keyword evidence="7" id="KW-1185">Reference proteome</keyword>
<dbReference type="PANTHER" id="PTHR11573:SF6">
    <property type="entry name" value="RIBONUCLEOSIDE-DIPHOSPHATE REDUCTASE LARGE SUBUNIT"/>
    <property type="match status" value="1"/>
</dbReference>
<feature type="domain" description="Ribonucleotide reductase large subunit" evidence="5">
    <location>
        <begin position="524"/>
        <end position="546"/>
    </location>
</feature>
<dbReference type="Proteomes" id="UP000676073">
    <property type="component" value="Segment"/>
</dbReference>
<dbReference type="InterPro" id="IPR039718">
    <property type="entry name" value="Rrm1"/>
</dbReference>
<dbReference type="EMBL" id="MH370144">
    <property type="protein sequence ID" value="AYN45087.1"/>
    <property type="molecule type" value="Genomic_DNA"/>
</dbReference>
<dbReference type="CDD" id="cd01679">
    <property type="entry name" value="RNR_I"/>
    <property type="match status" value="1"/>
</dbReference>
<dbReference type="SUPFAM" id="SSF48168">
    <property type="entry name" value="R1 subunit of ribonucleotide reductase, N-terminal domain"/>
    <property type="match status" value="1"/>
</dbReference>
<evidence type="ECO:0000313" key="6">
    <source>
        <dbReference type="EMBL" id="AYN45087.1"/>
    </source>
</evidence>
<reference evidence="6 7" key="1">
    <citation type="submission" date="2018-05" db="EMBL/GenBank/DDBJ databases">
        <title>The genome sequence of a novel Spodoptera exigua multiple nucleopolyhedrovirus, SeMNPV-QD, isolated from Qingdao, China.</title>
        <authorList>
            <person name="Chen Y."/>
            <person name="Qi B."/>
            <person name="Zheng G."/>
            <person name="Zhang Y."/>
            <person name="Li C."/>
        </authorList>
    </citation>
    <scope>NUCLEOTIDE SEQUENCE [LARGE SCALE GENOMIC DNA]</scope>
    <source>
        <strain evidence="6">SeMNPV-QD</strain>
    </source>
</reference>
<evidence type="ECO:0000313" key="7">
    <source>
        <dbReference type="Proteomes" id="UP000676073"/>
    </source>
</evidence>
<dbReference type="GO" id="GO:0005524">
    <property type="term" value="F:ATP binding"/>
    <property type="evidence" value="ECO:0007669"/>
    <property type="project" value="InterPro"/>
</dbReference>
<dbReference type="RefSeq" id="YP_010797891.1">
    <property type="nucleotide sequence ID" value="NC_076246.1"/>
</dbReference>
<dbReference type="Gene3D" id="3.20.70.20">
    <property type="match status" value="1"/>
</dbReference>
<dbReference type="PRINTS" id="PR01183">
    <property type="entry name" value="RIBORDTASEM1"/>
</dbReference>
<dbReference type="SUPFAM" id="SSF51998">
    <property type="entry name" value="PFL-like glycyl radical enzymes"/>
    <property type="match status" value="1"/>
</dbReference>
<dbReference type="InterPro" id="IPR013346">
    <property type="entry name" value="NrdE_NrdA_C"/>
</dbReference>
<dbReference type="Pfam" id="PF00317">
    <property type="entry name" value="Ribonuc_red_lgN"/>
    <property type="match status" value="1"/>
</dbReference>
<dbReference type="InterPro" id="IPR013509">
    <property type="entry name" value="RNR_lsu_N"/>
</dbReference>
<dbReference type="KEGG" id="vg:80535883"/>
<sequence>MTYIHPDYALLAGRILMLNIHAKVPSSFYQCMKEIYDYNNIIDQEFLQIIKDNEKAIEDVIDYKLDFEYTYFGLKTLENGYLLKIEERVAERPQHMLMRVAIGIHGKNLDAAFETYKLMSQKYFTHASPTLFSAGTRNPQMCSCFLTNIKNDSIDGIYKTLNDCAVISKYGGGIGLSVQNVRARGSKINSTNGVASGLEPMLRVFNNMVRHVDQGGKRKGALAVYVEPWHADIYSVLSLKKNMGAEDSKARDLMYALWVPDLFMKRVELDEMWSLMCPDKCKGLDDCYGEEFEKLYTLYEEKEMYERQVRARDLHRYIIETQVETGGPYMLFKDSCNIKSNQKHIGVIKCSNLCAEIMQYSDANEISVCNLASIALNKFVEQDDKGQPQFNFKELHRVTQVVVNNLDTIIDKNYYPVEEAKRSSLKHSPIGVGVQGLADAFIMMRYPYESEEAKLLNKQIAETIYHAALTQSKNLCELNKQKHFVYKNDDDHDYYTKGVLNCPAENGILQYDMWNVTPTSLWDWDKLKREINSVGLRNTLLVAYMPTATTAQILGNNESFEPFTSNVYVRRVLAGEFQVVNKHLVDDLIKLNLFNENVVNDIISHRGSVQNLNYIPDDLKLLYKTAWEIKAKSMIDMAADRGAFIDQSQSLNLFVAEPTYAIMSSIHHYAWRKGLKTGMYYLRTKPAAHAQQFTVPLCKRKLQEEGEEDCKRQNTSDCVSCQA</sequence>
<dbReference type="GO" id="GO:0009263">
    <property type="term" value="P:deoxyribonucleotide biosynthetic process"/>
    <property type="evidence" value="ECO:0007669"/>
    <property type="project" value="UniProtKB-KW"/>
</dbReference>
<evidence type="ECO:0000256" key="4">
    <source>
        <dbReference type="RuleBase" id="RU003410"/>
    </source>
</evidence>
<proteinExistence type="inferred from homology"/>
<evidence type="ECO:0000256" key="2">
    <source>
        <dbReference type="ARBA" id="ARBA00012274"/>
    </source>
</evidence>
<comment type="similarity">
    <text evidence="1 4">Belongs to the ribonucleoside diphosphate reductase large chain family.</text>
</comment>
<dbReference type="EC" id="1.17.4.1" evidence="2 4"/>
<comment type="catalytic activity">
    <reaction evidence="4">
        <text>a 2'-deoxyribonucleoside 5'-diphosphate + [thioredoxin]-disulfide + H2O = a ribonucleoside 5'-diphosphate + [thioredoxin]-dithiol</text>
        <dbReference type="Rhea" id="RHEA:23252"/>
        <dbReference type="Rhea" id="RHEA-COMP:10698"/>
        <dbReference type="Rhea" id="RHEA-COMP:10700"/>
        <dbReference type="ChEBI" id="CHEBI:15377"/>
        <dbReference type="ChEBI" id="CHEBI:29950"/>
        <dbReference type="ChEBI" id="CHEBI:50058"/>
        <dbReference type="ChEBI" id="CHEBI:57930"/>
        <dbReference type="ChEBI" id="CHEBI:73316"/>
        <dbReference type="EC" id="1.17.4.1"/>
    </reaction>
</comment>
<name>A0A3G2JU54_9ABAC</name>
<dbReference type="Pfam" id="PF02867">
    <property type="entry name" value="Ribonuc_red_lgC"/>
    <property type="match status" value="1"/>
</dbReference>
<dbReference type="GO" id="GO:0004748">
    <property type="term" value="F:ribonucleoside-diphosphate reductase activity, thioredoxin disulfide as acceptor"/>
    <property type="evidence" value="ECO:0007669"/>
    <property type="project" value="UniProtKB-EC"/>
</dbReference>
<keyword evidence="3 4" id="KW-0560">Oxidoreductase</keyword>
<evidence type="ECO:0000256" key="3">
    <source>
        <dbReference type="ARBA" id="ARBA00023002"/>
    </source>
</evidence>
<dbReference type="InterPro" id="IPR000788">
    <property type="entry name" value="RNR_lg_C"/>
</dbReference>
<comment type="function">
    <text evidence="4">Provides the precursors necessary for DNA synthesis. Catalyzes the biosynthesis of deoxyribonucleotides from the corresponding ribonucleotides.</text>
</comment>